<evidence type="ECO:0000313" key="4">
    <source>
        <dbReference type="EMBL" id="KAK3260988.1"/>
    </source>
</evidence>
<evidence type="ECO:0000313" key="5">
    <source>
        <dbReference type="Proteomes" id="UP001190700"/>
    </source>
</evidence>
<dbReference type="Pfam" id="PF00403">
    <property type="entry name" value="HMA"/>
    <property type="match status" value="1"/>
</dbReference>
<dbReference type="PANTHER" id="PTHR46594:SF4">
    <property type="entry name" value="P-TYPE CATION-TRANSPORTING ATPASE"/>
    <property type="match status" value="1"/>
</dbReference>
<dbReference type="InterPro" id="IPR017969">
    <property type="entry name" value="Heavy-metal-associated_CS"/>
</dbReference>
<sequence>VQFASVALATETAQVVHGAEVSAAALVEEVEDIGFEAAVKSTAPNKPEATVGGSSMRLRITGMTCSACSTAVESALKGCTGVRTATVSVTTEQAEIEVDSSKVVLENVLEAVEDIGFEAELIPMSVTNTIQLTVGGMTCSACSGAVEKALLELPAIPAAPPTSLPLPDPSSLPPPDPSPLPPPDSARYPRLTLLATPARPLPLPPPDPSLSAANHRPMAAHRMSSLSA</sequence>
<dbReference type="PROSITE" id="PS01047">
    <property type="entry name" value="HMA_1"/>
    <property type="match status" value="1"/>
</dbReference>
<keyword evidence="1" id="KW-0479">Metal-binding</keyword>
<dbReference type="FunFam" id="3.30.70.100:FF:000005">
    <property type="entry name" value="Copper-exporting P-type ATPase A"/>
    <property type="match status" value="1"/>
</dbReference>
<feature type="region of interest" description="Disordered" evidence="2">
    <location>
        <begin position="161"/>
        <end position="228"/>
    </location>
</feature>
<dbReference type="InterPro" id="IPR006121">
    <property type="entry name" value="HMA_dom"/>
</dbReference>
<dbReference type="AlphaFoldDB" id="A0AAE0KU93"/>
<dbReference type="SUPFAM" id="SSF55008">
    <property type="entry name" value="HMA, heavy metal-associated domain"/>
    <property type="match status" value="2"/>
</dbReference>
<feature type="domain" description="HMA" evidence="3">
    <location>
        <begin position="54"/>
        <end position="120"/>
    </location>
</feature>
<protein>
    <submittedName>
        <fullName evidence="4">Copper-transporting ATPase</fullName>
    </submittedName>
</protein>
<organism evidence="4 5">
    <name type="scientific">Cymbomonas tetramitiformis</name>
    <dbReference type="NCBI Taxonomy" id="36881"/>
    <lineage>
        <taxon>Eukaryota</taxon>
        <taxon>Viridiplantae</taxon>
        <taxon>Chlorophyta</taxon>
        <taxon>Pyramimonadophyceae</taxon>
        <taxon>Pyramimonadales</taxon>
        <taxon>Pyramimonadaceae</taxon>
        <taxon>Cymbomonas</taxon>
    </lineage>
</organism>
<dbReference type="PROSITE" id="PS50846">
    <property type="entry name" value="HMA_2"/>
    <property type="match status" value="2"/>
</dbReference>
<evidence type="ECO:0000256" key="1">
    <source>
        <dbReference type="ARBA" id="ARBA00022723"/>
    </source>
</evidence>
<feature type="domain" description="HMA" evidence="3">
    <location>
        <begin position="1"/>
        <end position="38"/>
    </location>
</feature>
<dbReference type="EMBL" id="LGRX02017261">
    <property type="protein sequence ID" value="KAK3260988.1"/>
    <property type="molecule type" value="Genomic_DNA"/>
</dbReference>
<feature type="compositionally biased region" description="Pro residues" evidence="2">
    <location>
        <begin position="161"/>
        <end position="184"/>
    </location>
</feature>
<gene>
    <name evidence="4" type="ORF">CYMTET_30083</name>
</gene>
<dbReference type="Gene3D" id="3.30.70.100">
    <property type="match status" value="3"/>
</dbReference>
<reference evidence="4 5" key="1">
    <citation type="journal article" date="2015" name="Genome Biol. Evol.">
        <title>Comparative Genomics of a Bacterivorous Green Alga Reveals Evolutionary Causalities and Consequences of Phago-Mixotrophic Mode of Nutrition.</title>
        <authorList>
            <person name="Burns J.A."/>
            <person name="Paasch A."/>
            <person name="Narechania A."/>
            <person name="Kim E."/>
        </authorList>
    </citation>
    <scope>NUCLEOTIDE SEQUENCE [LARGE SCALE GENOMIC DNA]</scope>
    <source>
        <strain evidence="4 5">PLY_AMNH</strain>
    </source>
</reference>
<feature type="compositionally biased region" description="Pro residues" evidence="2">
    <location>
        <begin position="199"/>
        <end position="208"/>
    </location>
</feature>
<dbReference type="PANTHER" id="PTHR46594">
    <property type="entry name" value="P-TYPE CATION-TRANSPORTING ATPASE"/>
    <property type="match status" value="1"/>
</dbReference>
<evidence type="ECO:0000259" key="3">
    <source>
        <dbReference type="PROSITE" id="PS50846"/>
    </source>
</evidence>
<dbReference type="GO" id="GO:0046872">
    <property type="term" value="F:metal ion binding"/>
    <property type="evidence" value="ECO:0007669"/>
    <property type="project" value="UniProtKB-KW"/>
</dbReference>
<evidence type="ECO:0000256" key="2">
    <source>
        <dbReference type="SAM" id="MobiDB-lite"/>
    </source>
</evidence>
<comment type="caution">
    <text evidence="4">The sequence shown here is derived from an EMBL/GenBank/DDBJ whole genome shotgun (WGS) entry which is preliminary data.</text>
</comment>
<dbReference type="CDD" id="cd00371">
    <property type="entry name" value="HMA"/>
    <property type="match status" value="3"/>
</dbReference>
<feature type="non-terminal residue" evidence="4">
    <location>
        <position position="1"/>
    </location>
</feature>
<proteinExistence type="predicted"/>
<accession>A0AAE0KU93</accession>
<dbReference type="Proteomes" id="UP001190700">
    <property type="component" value="Unassembled WGS sequence"/>
</dbReference>
<dbReference type="InterPro" id="IPR036163">
    <property type="entry name" value="HMA_dom_sf"/>
</dbReference>
<name>A0AAE0KU93_9CHLO</name>
<keyword evidence="5" id="KW-1185">Reference proteome</keyword>
<feature type="compositionally biased region" description="Low complexity" evidence="2">
    <location>
        <begin position="185"/>
        <end position="198"/>
    </location>
</feature>